<comment type="caution">
    <text evidence="2">The sequence shown here is derived from an EMBL/GenBank/DDBJ whole genome shotgun (WGS) entry which is preliminary data.</text>
</comment>
<evidence type="ECO:0000313" key="3">
    <source>
        <dbReference type="Proteomes" id="UP001151760"/>
    </source>
</evidence>
<protein>
    <submittedName>
        <fullName evidence="2">Uncharacterized protein</fullName>
    </submittedName>
</protein>
<feature type="compositionally biased region" description="Polar residues" evidence="1">
    <location>
        <begin position="279"/>
        <end position="288"/>
    </location>
</feature>
<feature type="compositionally biased region" description="Acidic residues" evidence="1">
    <location>
        <begin position="26"/>
        <end position="65"/>
    </location>
</feature>
<proteinExistence type="predicted"/>
<reference evidence="2" key="2">
    <citation type="submission" date="2022-01" db="EMBL/GenBank/DDBJ databases">
        <authorList>
            <person name="Yamashiro T."/>
            <person name="Shiraishi A."/>
            <person name="Satake H."/>
            <person name="Nakayama K."/>
        </authorList>
    </citation>
    <scope>NUCLEOTIDE SEQUENCE</scope>
</reference>
<gene>
    <name evidence="2" type="ORF">Tco_0992637</name>
</gene>
<keyword evidence="3" id="KW-1185">Reference proteome</keyword>
<organism evidence="2 3">
    <name type="scientific">Tanacetum coccineum</name>
    <dbReference type="NCBI Taxonomy" id="301880"/>
    <lineage>
        <taxon>Eukaryota</taxon>
        <taxon>Viridiplantae</taxon>
        <taxon>Streptophyta</taxon>
        <taxon>Embryophyta</taxon>
        <taxon>Tracheophyta</taxon>
        <taxon>Spermatophyta</taxon>
        <taxon>Magnoliopsida</taxon>
        <taxon>eudicotyledons</taxon>
        <taxon>Gunneridae</taxon>
        <taxon>Pentapetalae</taxon>
        <taxon>asterids</taxon>
        <taxon>campanulids</taxon>
        <taxon>Asterales</taxon>
        <taxon>Asteraceae</taxon>
        <taxon>Asteroideae</taxon>
        <taxon>Anthemideae</taxon>
        <taxon>Anthemidinae</taxon>
        <taxon>Tanacetum</taxon>
    </lineage>
</organism>
<dbReference type="Proteomes" id="UP001151760">
    <property type="component" value="Unassembled WGS sequence"/>
</dbReference>
<feature type="region of interest" description="Disordered" evidence="1">
    <location>
        <begin position="13"/>
        <end position="67"/>
    </location>
</feature>
<evidence type="ECO:0000313" key="2">
    <source>
        <dbReference type="EMBL" id="GJT57583.1"/>
    </source>
</evidence>
<dbReference type="EMBL" id="BQNB010016943">
    <property type="protein sequence ID" value="GJT57583.1"/>
    <property type="molecule type" value="Genomic_DNA"/>
</dbReference>
<reference evidence="2" key="1">
    <citation type="journal article" date="2022" name="Int. J. Mol. Sci.">
        <title>Draft Genome of Tanacetum Coccineum: Genomic Comparison of Closely Related Tanacetum-Family Plants.</title>
        <authorList>
            <person name="Yamashiro T."/>
            <person name="Shiraishi A."/>
            <person name="Nakayama K."/>
            <person name="Satake H."/>
        </authorList>
    </citation>
    <scope>NUCLEOTIDE SEQUENCE</scope>
</reference>
<sequence>MANLPCNHKEFALAANAAPDNMNGWVEEEEDPEMEEEEEEEDDLEEDLEMEEEEEEMNANEEWDGPEWILPYQRADPLYPLPPASDSESEIEFEEAEAEARAEAEVAPIPPPVPANLVPEAATVGTGRLTPLKRLFTDTQSWIGSSSSSTTASHNPEDLTLSHIRSDLDALHRRVRHIKDDDARAENKRLRMMLDCSENHTRDAWREHDRATWNYHHLRRWSITDKNLLPPRLQYQELPYALPETLLALVTHNDPRDPYVAVRDAATAPATDNDDSPTQKETSPSEPQGSPPRDS</sequence>
<accession>A0ABQ5F2N3</accession>
<evidence type="ECO:0000256" key="1">
    <source>
        <dbReference type="SAM" id="MobiDB-lite"/>
    </source>
</evidence>
<feature type="region of interest" description="Disordered" evidence="1">
    <location>
        <begin position="258"/>
        <end position="295"/>
    </location>
</feature>
<name>A0ABQ5F2N3_9ASTR</name>